<accession>A0ABW4LIH9</accession>
<feature type="transmembrane region" description="Helical" evidence="7">
    <location>
        <begin position="16"/>
        <end position="36"/>
    </location>
</feature>
<keyword evidence="9" id="KW-1185">Reference proteome</keyword>
<protein>
    <submittedName>
        <fullName evidence="8">YihY/virulence factor BrkB family protein</fullName>
    </submittedName>
</protein>
<sequence>MPESTPRSTAQEVTTAAGISAGAAAAIGAVALIGRARGGRSQGGRRPARSGVGTPDDVAASTRHQAAEAPDPDAPSKPEGPEDLHKPTLGYSLKSTLREFSNDKCTDLAASLVYYAVLALGPGIIAIVSILGLLNPNAIGTLQDEVLQPALPPQAYDQISGLVQNAAASPAPGIGLAIGILGALWSASGYVGAFGRAMNRIYSIPEGRPIWKLRPTQLFVTVVVVVLVVLGGLLLVSGGPILEQAAGLIGIGPVGLVVFQIVKWPVLVLIAIAAVAILYYFSPNIRQPKFKWTSTGSVVALFVLALATTGLGLYLSFTGGGSYGRSYGPIAGVVIFLLWLWITNLALLFGAEFDAELERSRELQAGIAAEEQIQLPPRDTRQSDKKAQQHEKAVASARRLRESRGTED</sequence>
<keyword evidence="5 7" id="KW-0472">Membrane</keyword>
<evidence type="ECO:0000256" key="7">
    <source>
        <dbReference type="SAM" id="Phobius"/>
    </source>
</evidence>
<comment type="caution">
    <text evidence="8">The sequence shown here is derived from an EMBL/GenBank/DDBJ whole genome shotgun (WGS) entry which is preliminary data.</text>
</comment>
<evidence type="ECO:0000256" key="4">
    <source>
        <dbReference type="ARBA" id="ARBA00022989"/>
    </source>
</evidence>
<feature type="transmembrane region" description="Helical" evidence="7">
    <location>
        <begin position="174"/>
        <end position="197"/>
    </location>
</feature>
<evidence type="ECO:0000256" key="1">
    <source>
        <dbReference type="ARBA" id="ARBA00004651"/>
    </source>
</evidence>
<name>A0ABW4LIH9_9MICO</name>
<feature type="region of interest" description="Disordered" evidence="6">
    <location>
        <begin position="36"/>
        <end position="88"/>
    </location>
</feature>
<evidence type="ECO:0000256" key="5">
    <source>
        <dbReference type="ARBA" id="ARBA00023136"/>
    </source>
</evidence>
<keyword evidence="4 7" id="KW-1133">Transmembrane helix</keyword>
<reference evidence="9" key="1">
    <citation type="journal article" date="2019" name="Int. J. Syst. Evol. Microbiol.">
        <title>The Global Catalogue of Microorganisms (GCM) 10K type strain sequencing project: providing services to taxonomists for standard genome sequencing and annotation.</title>
        <authorList>
            <consortium name="The Broad Institute Genomics Platform"/>
            <consortium name="The Broad Institute Genome Sequencing Center for Infectious Disease"/>
            <person name="Wu L."/>
            <person name="Ma J."/>
        </authorList>
    </citation>
    <scope>NUCLEOTIDE SEQUENCE [LARGE SCALE GENOMIC DNA]</scope>
    <source>
        <strain evidence="9">CGMCC 1.12471</strain>
    </source>
</reference>
<evidence type="ECO:0000256" key="6">
    <source>
        <dbReference type="SAM" id="MobiDB-lite"/>
    </source>
</evidence>
<feature type="compositionally biased region" description="Basic and acidic residues" evidence="6">
    <location>
        <begin position="378"/>
        <end position="408"/>
    </location>
</feature>
<evidence type="ECO:0000256" key="3">
    <source>
        <dbReference type="ARBA" id="ARBA00022692"/>
    </source>
</evidence>
<dbReference type="Proteomes" id="UP001597347">
    <property type="component" value="Unassembled WGS sequence"/>
</dbReference>
<feature type="compositionally biased region" description="Basic and acidic residues" evidence="6">
    <location>
        <begin position="74"/>
        <end position="86"/>
    </location>
</feature>
<organism evidence="8 9">
    <name type="scientific">Amnibacterium endophyticum</name>
    <dbReference type="NCBI Taxonomy" id="2109337"/>
    <lineage>
        <taxon>Bacteria</taxon>
        <taxon>Bacillati</taxon>
        <taxon>Actinomycetota</taxon>
        <taxon>Actinomycetes</taxon>
        <taxon>Micrococcales</taxon>
        <taxon>Microbacteriaceae</taxon>
        <taxon>Amnibacterium</taxon>
    </lineage>
</organism>
<comment type="subcellular location">
    <subcellularLocation>
        <location evidence="1">Cell membrane</location>
        <topology evidence="1">Multi-pass membrane protein</topology>
    </subcellularLocation>
</comment>
<proteinExistence type="predicted"/>
<feature type="transmembrane region" description="Helical" evidence="7">
    <location>
        <begin position="112"/>
        <end position="134"/>
    </location>
</feature>
<keyword evidence="2" id="KW-1003">Cell membrane</keyword>
<dbReference type="NCBIfam" id="TIGR00765">
    <property type="entry name" value="yihY_not_rbn"/>
    <property type="match status" value="1"/>
</dbReference>
<evidence type="ECO:0000313" key="8">
    <source>
        <dbReference type="EMBL" id="MFD1722620.1"/>
    </source>
</evidence>
<feature type="transmembrane region" description="Helical" evidence="7">
    <location>
        <begin position="218"/>
        <end position="241"/>
    </location>
</feature>
<keyword evidence="3 7" id="KW-0812">Transmembrane</keyword>
<dbReference type="InterPro" id="IPR017039">
    <property type="entry name" value="Virul_fac_BrkB"/>
</dbReference>
<feature type="region of interest" description="Disordered" evidence="6">
    <location>
        <begin position="368"/>
        <end position="408"/>
    </location>
</feature>
<evidence type="ECO:0000313" key="9">
    <source>
        <dbReference type="Proteomes" id="UP001597347"/>
    </source>
</evidence>
<feature type="transmembrane region" description="Helical" evidence="7">
    <location>
        <begin position="261"/>
        <end position="281"/>
    </location>
</feature>
<gene>
    <name evidence="8" type="ORF">ACFSBI_13780</name>
</gene>
<feature type="transmembrane region" description="Helical" evidence="7">
    <location>
        <begin position="293"/>
        <end position="315"/>
    </location>
</feature>
<dbReference type="PANTHER" id="PTHR30213:SF0">
    <property type="entry name" value="UPF0761 MEMBRANE PROTEIN YIHY"/>
    <property type="match status" value="1"/>
</dbReference>
<feature type="transmembrane region" description="Helical" evidence="7">
    <location>
        <begin position="327"/>
        <end position="351"/>
    </location>
</feature>
<dbReference type="PANTHER" id="PTHR30213">
    <property type="entry name" value="INNER MEMBRANE PROTEIN YHJD"/>
    <property type="match status" value="1"/>
</dbReference>
<dbReference type="Pfam" id="PF03631">
    <property type="entry name" value="Virul_fac_BrkB"/>
    <property type="match status" value="1"/>
</dbReference>
<dbReference type="EMBL" id="JBHUEA010000023">
    <property type="protein sequence ID" value="MFD1722620.1"/>
    <property type="molecule type" value="Genomic_DNA"/>
</dbReference>
<evidence type="ECO:0000256" key="2">
    <source>
        <dbReference type="ARBA" id="ARBA00022475"/>
    </source>
</evidence>
<dbReference type="RefSeq" id="WP_377935877.1">
    <property type="nucleotide sequence ID" value="NZ_JBHUEA010000023.1"/>
</dbReference>